<dbReference type="PANTHER" id="PTHR24379">
    <property type="entry name" value="KRAB AND ZINC FINGER DOMAIN-CONTAINING"/>
    <property type="match status" value="1"/>
</dbReference>
<dbReference type="AlphaFoldDB" id="A0AAD9JM93"/>
<comment type="caution">
    <text evidence="14">The sequence shown here is derived from an EMBL/GenBank/DDBJ whole genome shotgun (WGS) entry which is preliminary data.</text>
</comment>
<dbReference type="GO" id="GO:0003677">
    <property type="term" value="F:DNA binding"/>
    <property type="evidence" value="ECO:0007669"/>
    <property type="project" value="UniProtKB-KW"/>
</dbReference>
<evidence type="ECO:0000256" key="3">
    <source>
        <dbReference type="ARBA" id="ARBA00022723"/>
    </source>
</evidence>
<dbReference type="SUPFAM" id="SSF57667">
    <property type="entry name" value="beta-beta-alpha zinc fingers"/>
    <property type="match status" value="3"/>
</dbReference>
<feature type="compositionally biased region" description="Low complexity" evidence="12">
    <location>
        <begin position="251"/>
        <end position="260"/>
    </location>
</feature>
<evidence type="ECO:0000256" key="2">
    <source>
        <dbReference type="ARBA" id="ARBA00006991"/>
    </source>
</evidence>
<feature type="domain" description="C2H2-type" evidence="13">
    <location>
        <begin position="186"/>
        <end position="209"/>
    </location>
</feature>
<dbReference type="PROSITE" id="PS50157">
    <property type="entry name" value="ZINC_FINGER_C2H2_2"/>
    <property type="match status" value="8"/>
</dbReference>
<dbReference type="InterPro" id="IPR036236">
    <property type="entry name" value="Znf_C2H2_sf"/>
</dbReference>
<evidence type="ECO:0000256" key="1">
    <source>
        <dbReference type="ARBA" id="ARBA00004123"/>
    </source>
</evidence>
<feature type="region of interest" description="Disordered" evidence="12">
    <location>
        <begin position="683"/>
        <end position="725"/>
    </location>
</feature>
<feature type="domain" description="C2H2-type" evidence="13">
    <location>
        <begin position="812"/>
        <end position="839"/>
    </location>
</feature>
<evidence type="ECO:0000256" key="10">
    <source>
        <dbReference type="ARBA" id="ARBA00023242"/>
    </source>
</evidence>
<dbReference type="Proteomes" id="UP001208570">
    <property type="component" value="Unassembled WGS sequence"/>
</dbReference>
<feature type="domain" description="C2H2-type" evidence="13">
    <location>
        <begin position="870"/>
        <end position="898"/>
    </location>
</feature>
<dbReference type="PANTHER" id="PTHR24379:SF121">
    <property type="entry name" value="C2H2-TYPE DOMAIN-CONTAINING PROTEIN"/>
    <property type="match status" value="1"/>
</dbReference>
<feature type="compositionally biased region" description="Basic and acidic residues" evidence="12">
    <location>
        <begin position="240"/>
        <end position="249"/>
    </location>
</feature>
<sequence>MLLHQRAAHGDRYNNDFLECLPGVRSSQGDMPVLCPEIYAGDQISGLGTTTKSLSHSSEQLKRDAGNSDGSKSENSPGSNNGNGQDVSGASPHSNSGSSRGSGEGDGLMGDEEEYSIDYPSVFPGIKHQLTVKNETVLVTRLDGFNKSTKERLSLFKCHMCGKIFNFLSRLQCHLSLHFERTLNVFVCTYCDAHFQFKTQLAQHLLRSHEVHLSPGEDILDLTELSPQMEQSQSSPGDSQEGKEAEGNDLHTSTHTSMSYSGYTTSSVNYAADGKNSGSPPGGTISGLGTAGTMPSWLQDDESMHYSVSARALYSRVNGLYICQFCNKGFDRLFSLSRHERVHTGFKPCYCKYCGRGFSEPRNLRHHIVRFHSDIGDGQVIKRIRKGMPLTGPWRINRRVSHSSQRLAYVPPEMVTKRDDDDEDSQSFQALTGTKDLASPPAQSEKDSVSPQADSADLHQPIIIEPKSDSNTEQVSHKELANEIREKEKLDEDVMVVIPSDAPLNDGKDRDMATPKSTCSDNMNWSEPDAECSSLNNEIMSAPIKTLMSHHQPSRPRRKMSFTTTTPTPGDERSTAPSITPEEQDIKPKMEPPSEVPTSSLCSPFPTPDNPLSSVSTPLSLPFNPLNISTYMAPGLGGLLPSPLISPLNQAFFAQQGLASPSVMPNPLSFFSPLPNPVSVASSLIPTPPTTSQLNTAKDTPPMEPISGMSSTQHAHSPNDTDGSSVRCSLDDLQSWMAKGNTRGSALSRSQSSRLYVVRQPVKREEACKPIVLPDGRTVYRCTYCNKDFCTFSDVNRHMDFHEGLCKDIRPYKCKYCDYYARTNSQLKVHMMRHQGIREFHCKLCNYKGVTQSDLNRHMKSQIHMMKSQNACKHCGEGFVSPKNLERHYHEKHFSQYEQMATSHAMHAAKLS</sequence>
<keyword evidence="5 11" id="KW-0863">Zinc-finger</keyword>
<feature type="compositionally biased region" description="Polar residues" evidence="12">
    <location>
        <begin position="708"/>
        <end position="725"/>
    </location>
</feature>
<feature type="region of interest" description="Disordered" evidence="12">
    <location>
        <begin position="548"/>
        <end position="603"/>
    </location>
</feature>
<keyword evidence="7" id="KW-0805">Transcription regulation</keyword>
<organism evidence="14 15">
    <name type="scientific">Paralvinella palmiformis</name>
    <dbReference type="NCBI Taxonomy" id="53620"/>
    <lineage>
        <taxon>Eukaryota</taxon>
        <taxon>Metazoa</taxon>
        <taxon>Spiralia</taxon>
        <taxon>Lophotrochozoa</taxon>
        <taxon>Annelida</taxon>
        <taxon>Polychaeta</taxon>
        <taxon>Sedentaria</taxon>
        <taxon>Canalipalpata</taxon>
        <taxon>Terebellida</taxon>
        <taxon>Terebelliformia</taxon>
        <taxon>Alvinellidae</taxon>
        <taxon>Paralvinella</taxon>
    </lineage>
</organism>
<evidence type="ECO:0000256" key="4">
    <source>
        <dbReference type="ARBA" id="ARBA00022737"/>
    </source>
</evidence>
<reference evidence="14" key="1">
    <citation type="journal article" date="2023" name="Mol. Biol. Evol.">
        <title>Third-Generation Sequencing Reveals the Adaptive Role of the Epigenome in Three Deep-Sea Polychaetes.</title>
        <authorList>
            <person name="Perez M."/>
            <person name="Aroh O."/>
            <person name="Sun Y."/>
            <person name="Lan Y."/>
            <person name="Juniper S.K."/>
            <person name="Young C.R."/>
            <person name="Angers B."/>
            <person name="Qian P.Y."/>
        </authorList>
    </citation>
    <scope>NUCLEOTIDE SEQUENCE</scope>
    <source>
        <strain evidence="14">P08H-3</strain>
    </source>
</reference>
<evidence type="ECO:0000256" key="8">
    <source>
        <dbReference type="ARBA" id="ARBA00023125"/>
    </source>
</evidence>
<feature type="domain" description="C2H2-type" evidence="13">
    <location>
        <begin position="780"/>
        <end position="804"/>
    </location>
</feature>
<comment type="similarity">
    <text evidence="2">Belongs to the krueppel C2H2-type zinc-finger protein family.</text>
</comment>
<feature type="compositionally biased region" description="Polar residues" evidence="12">
    <location>
        <begin position="227"/>
        <end position="238"/>
    </location>
</feature>
<evidence type="ECO:0000256" key="6">
    <source>
        <dbReference type="ARBA" id="ARBA00022833"/>
    </source>
</evidence>
<dbReference type="PROSITE" id="PS00028">
    <property type="entry name" value="ZINC_FINGER_C2H2_1"/>
    <property type="match status" value="6"/>
</dbReference>
<feature type="domain" description="C2H2-type" evidence="13">
    <location>
        <begin position="156"/>
        <end position="178"/>
    </location>
</feature>
<evidence type="ECO:0000256" key="5">
    <source>
        <dbReference type="ARBA" id="ARBA00022771"/>
    </source>
</evidence>
<comment type="subcellular location">
    <subcellularLocation>
        <location evidence="1">Nucleus</location>
    </subcellularLocation>
</comment>
<dbReference type="Pfam" id="PF00096">
    <property type="entry name" value="zf-C2H2"/>
    <property type="match status" value="4"/>
</dbReference>
<keyword evidence="6" id="KW-0862">Zinc</keyword>
<keyword evidence="10" id="KW-0539">Nucleus</keyword>
<feature type="compositionally biased region" description="Low complexity" evidence="12">
    <location>
        <begin position="73"/>
        <end position="99"/>
    </location>
</feature>
<keyword evidence="8" id="KW-0238">DNA-binding</keyword>
<evidence type="ECO:0000256" key="9">
    <source>
        <dbReference type="ARBA" id="ARBA00023163"/>
    </source>
</evidence>
<keyword evidence="15" id="KW-1185">Reference proteome</keyword>
<feature type="region of interest" description="Disordered" evidence="12">
    <location>
        <begin position="500"/>
        <end position="525"/>
    </location>
</feature>
<dbReference type="SMART" id="SM00355">
    <property type="entry name" value="ZnF_C2H2"/>
    <property type="match status" value="8"/>
</dbReference>
<evidence type="ECO:0000256" key="7">
    <source>
        <dbReference type="ARBA" id="ARBA00023015"/>
    </source>
</evidence>
<feature type="compositionally biased region" description="Polar residues" evidence="12">
    <location>
        <begin position="515"/>
        <end position="525"/>
    </location>
</feature>
<feature type="region of interest" description="Disordered" evidence="12">
    <location>
        <begin position="227"/>
        <end position="260"/>
    </location>
</feature>
<keyword evidence="9" id="KW-0804">Transcription</keyword>
<feature type="domain" description="C2H2-type" evidence="13">
    <location>
        <begin position="321"/>
        <end position="348"/>
    </location>
</feature>
<protein>
    <recommendedName>
        <fullName evidence="13">C2H2-type domain-containing protein</fullName>
    </recommendedName>
</protein>
<dbReference type="GO" id="GO:0008270">
    <property type="term" value="F:zinc ion binding"/>
    <property type="evidence" value="ECO:0007669"/>
    <property type="project" value="UniProtKB-KW"/>
</dbReference>
<evidence type="ECO:0000313" key="15">
    <source>
        <dbReference type="Proteomes" id="UP001208570"/>
    </source>
</evidence>
<dbReference type="GO" id="GO:0005634">
    <property type="term" value="C:nucleus"/>
    <property type="evidence" value="ECO:0007669"/>
    <property type="project" value="UniProtKB-SubCell"/>
</dbReference>
<feature type="domain" description="C2H2-type" evidence="13">
    <location>
        <begin position="349"/>
        <end position="373"/>
    </location>
</feature>
<keyword evidence="4" id="KW-0677">Repeat</keyword>
<proteinExistence type="inferred from homology"/>
<evidence type="ECO:0000313" key="14">
    <source>
        <dbReference type="EMBL" id="KAK2155297.1"/>
    </source>
</evidence>
<keyword evidence="3" id="KW-0479">Metal-binding</keyword>
<feature type="region of interest" description="Disordered" evidence="12">
    <location>
        <begin position="50"/>
        <end position="111"/>
    </location>
</feature>
<gene>
    <name evidence="14" type="ORF">LSH36_243g02000</name>
</gene>
<feature type="region of interest" description="Disordered" evidence="12">
    <location>
        <begin position="407"/>
        <end position="454"/>
    </location>
</feature>
<dbReference type="FunFam" id="3.30.160.60:FF:000075">
    <property type="entry name" value="Putative zinc finger protein 536"/>
    <property type="match status" value="1"/>
</dbReference>
<feature type="compositionally biased region" description="Polar residues" evidence="12">
    <location>
        <begin position="683"/>
        <end position="698"/>
    </location>
</feature>
<name>A0AAD9JM93_9ANNE</name>
<dbReference type="Gene3D" id="3.30.160.60">
    <property type="entry name" value="Classic Zinc Finger"/>
    <property type="match status" value="5"/>
</dbReference>
<accession>A0AAD9JM93</accession>
<evidence type="ECO:0000259" key="13">
    <source>
        <dbReference type="PROSITE" id="PS50157"/>
    </source>
</evidence>
<evidence type="ECO:0000256" key="12">
    <source>
        <dbReference type="SAM" id="MobiDB-lite"/>
    </source>
</evidence>
<dbReference type="InterPro" id="IPR013087">
    <property type="entry name" value="Znf_C2H2_type"/>
</dbReference>
<dbReference type="EMBL" id="JAODUP010000243">
    <property type="protein sequence ID" value="KAK2155297.1"/>
    <property type="molecule type" value="Genomic_DNA"/>
</dbReference>
<feature type="domain" description="C2H2-type" evidence="13">
    <location>
        <begin position="840"/>
        <end position="869"/>
    </location>
</feature>
<evidence type="ECO:0000256" key="11">
    <source>
        <dbReference type="PROSITE-ProRule" id="PRU00042"/>
    </source>
</evidence>